<dbReference type="PANTHER" id="PTHR11908:SF132">
    <property type="entry name" value="ALDEHYDE OXIDASE 1-RELATED"/>
    <property type="match status" value="1"/>
</dbReference>
<gene>
    <name evidence="4" type="ORF">A4S15_13735</name>
</gene>
<evidence type="ECO:0000313" key="4">
    <source>
        <dbReference type="EMBL" id="OQW50026.1"/>
    </source>
</evidence>
<keyword evidence="2" id="KW-0560">Oxidoreductase</keyword>
<dbReference type="InterPro" id="IPR016208">
    <property type="entry name" value="Ald_Oxase/xanthine_DH-like"/>
</dbReference>
<dbReference type="RefSeq" id="WP_376800013.1">
    <property type="nucleotide sequence ID" value="NZ_DBNB01000007.1"/>
</dbReference>
<dbReference type="InterPro" id="IPR036856">
    <property type="entry name" value="Ald_Oxase/Xan_DH_a/b_sf"/>
</dbReference>
<name>A0A1W9HRI3_9HYPH</name>
<dbReference type="Pfam" id="PF01315">
    <property type="entry name" value="Ald_Xan_dh_C"/>
    <property type="match status" value="1"/>
</dbReference>
<feature type="domain" description="Aldehyde oxidase/xanthine dehydrogenase a/b hammerhead" evidence="3">
    <location>
        <begin position="20"/>
        <end position="140"/>
    </location>
</feature>
<sequence length="768" mass="82130">MSGFGVAQPVRRVEDQRFIRGVGRYTDDIILPRQAYAYLLRSPHAHARITAIDVTAARALPGVLGVHLLDDVEAAGLKRIRCDVPMDNRDGTRRANPTRTLLAGDTVRHVGDPVALIVAESLAIAREAAEAVSIDYAPLPAVSTMQAAAREDAALVWPDAPANRCFDWEIGDKAQSDALFARAARIVSVEVDNNRVVVASMEGRACNAEFVKGRFRIHAGTQGSHWLRNALAPVIGVRNEDVQVLTPDVGGGFGMKIFVYAEYALCAFAARLHGRPVKWTAERGEAFLSDTGGRSQIMRARLAVDEAGHFLALDVHNIAEMGAYLSPFSVFIPTMAGTKVLPSVYRFQSVYARVEGLFTNTPAIDAYRGAGRPESNYLVERLVDRAADELGIDRIVLRKRNMVKSSQMPWKAALGSIYDSGDFAGTMQIALDAIDWKGAAGRKRLARKQGLRRGIGIGYYLEATGGDPSERAEIRFAAEGHVDVLVGTQSTGQGHETAYTQLIADRLGIEPAHVRIVQGDSDRMKSGGGTGGARSLYSEGSAIHAAAQIVVDKGRSAAADVFEAAANDVEFRNGHFTIIGTDRRIGLIALAQELRQRGQDPATLLDGAVDTPIAAHTFPNGCHAAEIELDPATGVVRVVSYAVADDMGTIVNPMIVAGQIHGGVAQGIGQALMEHTVFDDSGQMLSASFMDYALPRAGDLPDIDVKLHEVACTTNPLGVKGAGEAGAVGSCPAVMNALQDALSEWGVSVDMPATPERVWRAIHSRPTG</sequence>
<proteinExistence type="predicted"/>
<evidence type="ECO:0000313" key="5">
    <source>
        <dbReference type="Proteomes" id="UP000192872"/>
    </source>
</evidence>
<reference evidence="4 5" key="1">
    <citation type="journal article" date="2017" name="Water Res.">
        <title>Comammox in drinking water systems.</title>
        <authorList>
            <person name="Wang Y."/>
            <person name="Ma L."/>
            <person name="Mao Y."/>
            <person name="Jiang X."/>
            <person name="Xia Y."/>
            <person name="Yu K."/>
            <person name="Li B."/>
            <person name="Zhang T."/>
        </authorList>
    </citation>
    <scope>NUCLEOTIDE SEQUENCE [LARGE SCALE GENOMIC DNA]</scope>
    <source>
        <strain evidence="4">SG_bin8</strain>
    </source>
</reference>
<dbReference type="Proteomes" id="UP000192872">
    <property type="component" value="Unassembled WGS sequence"/>
</dbReference>
<evidence type="ECO:0000256" key="1">
    <source>
        <dbReference type="ARBA" id="ARBA00022505"/>
    </source>
</evidence>
<dbReference type="SMART" id="SM01008">
    <property type="entry name" value="Ald_Xan_dh_C"/>
    <property type="match status" value="1"/>
</dbReference>
<dbReference type="AlphaFoldDB" id="A0A1W9HRI3"/>
<organism evidence="4 5">
    <name type="scientific">Candidatus Raskinella chloraquaticus</name>
    <dbReference type="NCBI Taxonomy" id="1951219"/>
    <lineage>
        <taxon>Bacteria</taxon>
        <taxon>Pseudomonadati</taxon>
        <taxon>Pseudomonadota</taxon>
        <taxon>Alphaproteobacteria</taxon>
        <taxon>Hyphomicrobiales</taxon>
        <taxon>Phreatobacteraceae</taxon>
        <taxon>Candidatus Raskinella</taxon>
    </lineage>
</organism>
<keyword evidence="1" id="KW-0500">Molybdenum</keyword>
<accession>A0A1W9HRI3</accession>
<dbReference type="Gene3D" id="3.90.1170.50">
    <property type="entry name" value="Aldehyde oxidase/xanthine dehydrogenase, a/b hammerhead"/>
    <property type="match status" value="1"/>
</dbReference>
<dbReference type="PANTHER" id="PTHR11908">
    <property type="entry name" value="XANTHINE DEHYDROGENASE"/>
    <property type="match status" value="1"/>
</dbReference>
<dbReference type="STRING" id="1827387.A4S15_13735"/>
<protein>
    <submittedName>
        <fullName evidence="4">Carbon monoxide dehydrogenase</fullName>
    </submittedName>
</protein>
<dbReference type="InterPro" id="IPR046867">
    <property type="entry name" value="AldOxase/xan_DH_MoCoBD2"/>
</dbReference>
<dbReference type="Gene3D" id="3.30.365.10">
    <property type="entry name" value="Aldehyde oxidase/xanthine dehydrogenase, molybdopterin binding domain"/>
    <property type="match status" value="4"/>
</dbReference>
<dbReference type="SUPFAM" id="SSF54665">
    <property type="entry name" value="CO dehydrogenase molybdoprotein N-domain-like"/>
    <property type="match status" value="1"/>
</dbReference>
<dbReference type="GO" id="GO:0016491">
    <property type="term" value="F:oxidoreductase activity"/>
    <property type="evidence" value="ECO:0007669"/>
    <property type="project" value="UniProtKB-KW"/>
</dbReference>
<dbReference type="SUPFAM" id="SSF56003">
    <property type="entry name" value="Molybdenum cofactor-binding domain"/>
    <property type="match status" value="1"/>
</dbReference>
<evidence type="ECO:0000259" key="3">
    <source>
        <dbReference type="SMART" id="SM01008"/>
    </source>
</evidence>
<dbReference type="InterPro" id="IPR008274">
    <property type="entry name" value="AldOxase/xan_DH_MoCoBD1"/>
</dbReference>
<comment type="caution">
    <text evidence="4">The sequence shown here is derived from an EMBL/GenBank/DDBJ whole genome shotgun (WGS) entry which is preliminary data.</text>
</comment>
<dbReference type="Pfam" id="PF02738">
    <property type="entry name" value="MoCoBD_1"/>
    <property type="match status" value="1"/>
</dbReference>
<dbReference type="InterPro" id="IPR000674">
    <property type="entry name" value="Ald_Oxase/Xan_DH_a/b"/>
</dbReference>
<dbReference type="Pfam" id="PF20256">
    <property type="entry name" value="MoCoBD_2"/>
    <property type="match status" value="1"/>
</dbReference>
<dbReference type="InterPro" id="IPR037165">
    <property type="entry name" value="AldOxase/xan_DH_Mopterin-bd_sf"/>
</dbReference>
<evidence type="ECO:0000256" key="2">
    <source>
        <dbReference type="ARBA" id="ARBA00023002"/>
    </source>
</evidence>
<dbReference type="EMBL" id="LWDL01000028">
    <property type="protein sequence ID" value="OQW50026.1"/>
    <property type="molecule type" value="Genomic_DNA"/>
</dbReference>
<dbReference type="GO" id="GO:0005506">
    <property type="term" value="F:iron ion binding"/>
    <property type="evidence" value="ECO:0007669"/>
    <property type="project" value="InterPro"/>
</dbReference>